<feature type="domain" description="Major facilitator superfamily (MFS) profile" evidence="9">
    <location>
        <begin position="9"/>
        <end position="301"/>
    </location>
</feature>
<dbReference type="InterPro" id="IPR003663">
    <property type="entry name" value="Sugar/inositol_transpt"/>
</dbReference>
<evidence type="ECO:0000256" key="2">
    <source>
        <dbReference type="ARBA" id="ARBA00010992"/>
    </source>
</evidence>
<evidence type="ECO:0000256" key="7">
    <source>
        <dbReference type="SAM" id="MobiDB-lite"/>
    </source>
</evidence>
<dbReference type="PROSITE" id="PS00217">
    <property type="entry name" value="SUGAR_TRANSPORT_2"/>
    <property type="match status" value="1"/>
</dbReference>
<dbReference type="SUPFAM" id="SSF103473">
    <property type="entry name" value="MFS general substrate transporter"/>
    <property type="match status" value="1"/>
</dbReference>
<dbReference type="Pfam" id="PF00083">
    <property type="entry name" value="Sugar_tr"/>
    <property type="match status" value="1"/>
</dbReference>
<evidence type="ECO:0000256" key="8">
    <source>
        <dbReference type="SAM" id="Phobius"/>
    </source>
</evidence>
<dbReference type="InterPro" id="IPR005828">
    <property type="entry name" value="MFS_sugar_transport-like"/>
</dbReference>
<dbReference type="PRINTS" id="PR00171">
    <property type="entry name" value="SUGRTRNSPORT"/>
</dbReference>
<dbReference type="Proteomes" id="UP000007963">
    <property type="component" value="Unassembled WGS sequence"/>
</dbReference>
<evidence type="ECO:0000256" key="6">
    <source>
        <dbReference type="ARBA" id="ARBA00023136"/>
    </source>
</evidence>
<feature type="region of interest" description="Disordered" evidence="7">
    <location>
        <begin position="278"/>
        <end position="301"/>
    </location>
</feature>
<evidence type="ECO:0000256" key="1">
    <source>
        <dbReference type="ARBA" id="ARBA00004141"/>
    </source>
</evidence>
<dbReference type="PANTHER" id="PTHR48022">
    <property type="entry name" value="PLASTIDIC GLUCOSE TRANSPORTER 4"/>
    <property type="match status" value="1"/>
</dbReference>
<dbReference type="InterPro" id="IPR020846">
    <property type="entry name" value="MFS_dom"/>
</dbReference>
<dbReference type="AlphaFoldDB" id="Q0CNJ0"/>
<evidence type="ECO:0000256" key="3">
    <source>
        <dbReference type="ARBA" id="ARBA00022448"/>
    </source>
</evidence>
<dbReference type="eggNOG" id="KOG0254">
    <property type="taxonomic scope" value="Eukaryota"/>
</dbReference>
<keyword evidence="5 8" id="KW-1133">Transmembrane helix</keyword>
<dbReference type="RefSeq" id="XP_001213922.1">
    <property type="nucleotide sequence ID" value="XM_001213922.1"/>
</dbReference>
<dbReference type="InterPro" id="IPR036259">
    <property type="entry name" value="MFS_trans_sf"/>
</dbReference>
<dbReference type="GO" id="GO:0005351">
    <property type="term" value="F:carbohydrate:proton symporter activity"/>
    <property type="evidence" value="ECO:0007669"/>
    <property type="project" value="TreeGrafter"/>
</dbReference>
<dbReference type="PROSITE" id="PS50850">
    <property type="entry name" value="MFS"/>
    <property type="match status" value="1"/>
</dbReference>
<dbReference type="InterPro" id="IPR005829">
    <property type="entry name" value="Sugar_transporter_CS"/>
</dbReference>
<evidence type="ECO:0000259" key="9">
    <source>
        <dbReference type="PROSITE" id="PS50850"/>
    </source>
</evidence>
<evidence type="ECO:0000256" key="4">
    <source>
        <dbReference type="ARBA" id="ARBA00022692"/>
    </source>
</evidence>
<dbReference type="PROSITE" id="PS00216">
    <property type="entry name" value="SUGAR_TRANSPORT_1"/>
    <property type="match status" value="1"/>
</dbReference>
<keyword evidence="6 8" id="KW-0472">Membrane</keyword>
<sequence length="301" mass="32037">MVYLLVTLCCVFASLGSFLFGYDAGVISSTIEQSAFLNRFSDPSDSAIGGIVASYNGGAIIGSIVVSYLSDPLGRRPVMFFGGILAMLGGALQAGATTIAMLIAGRVIAGLAVGLMSSTVPVYCSEVSPPRIRGFLASMQQWMIGLGIVVSGRSDEGRRVLRPVPPSTARTATPALVDAQFAQISAQRRRRAPLRRPLLAPAALHPSQLAPPRPPRLRHPGLHPVLRHKHHPELQSAPVQVARAARLHPAHDPGRLGRARPVLEHGIYAVYRSCRPAHPAHPVAGGHGRDHGRRGRPRPGI</sequence>
<dbReference type="GeneID" id="4319931"/>
<protein>
    <recommendedName>
        <fullName evidence="9">Major facilitator superfamily (MFS) profile domain-containing protein</fullName>
    </recommendedName>
</protein>
<feature type="transmembrane region" description="Helical" evidence="8">
    <location>
        <begin position="47"/>
        <end position="69"/>
    </location>
</feature>
<proteinExistence type="inferred from homology"/>
<keyword evidence="3" id="KW-0813">Transport</keyword>
<dbReference type="PANTHER" id="PTHR48022:SF9">
    <property type="entry name" value="MAJOR FACILITATOR SUPERFAMILY (MFS) PROFILE DOMAIN-CONTAINING PROTEIN"/>
    <property type="match status" value="1"/>
</dbReference>
<dbReference type="STRING" id="341663.Q0CNJ0"/>
<name>Q0CNJ0_ASPTN</name>
<dbReference type="VEuPathDB" id="FungiDB:ATEG_04744"/>
<dbReference type="OrthoDB" id="6133115at2759"/>
<accession>Q0CNJ0</accession>
<evidence type="ECO:0000313" key="10">
    <source>
        <dbReference type="EMBL" id="EAU35191.1"/>
    </source>
</evidence>
<evidence type="ECO:0000313" key="11">
    <source>
        <dbReference type="Proteomes" id="UP000007963"/>
    </source>
</evidence>
<comment type="similarity">
    <text evidence="2">Belongs to the major facilitator superfamily. Sugar transporter (TC 2.A.1.1) family.</text>
</comment>
<feature type="transmembrane region" description="Helical" evidence="8">
    <location>
        <begin position="81"/>
        <end position="112"/>
    </location>
</feature>
<dbReference type="Gene3D" id="1.20.1250.20">
    <property type="entry name" value="MFS general substrate transporter like domains"/>
    <property type="match status" value="1"/>
</dbReference>
<keyword evidence="4 8" id="KW-0812">Transmembrane</keyword>
<dbReference type="HOGENOM" id="CLU_924326_0_0_1"/>
<feature type="compositionally biased region" description="Basic residues" evidence="7">
    <location>
        <begin position="290"/>
        <end position="301"/>
    </location>
</feature>
<organism evidence="10 11">
    <name type="scientific">Aspergillus terreus (strain NIH 2624 / FGSC A1156)</name>
    <dbReference type="NCBI Taxonomy" id="341663"/>
    <lineage>
        <taxon>Eukaryota</taxon>
        <taxon>Fungi</taxon>
        <taxon>Dikarya</taxon>
        <taxon>Ascomycota</taxon>
        <taxon>Pezizomycotina</taxon>
        <taxon>Eurotiomycetes</taxon>
        <taxon>Eurotiomycetidae</taxon>
        <taxon>Eurotiales</taxon>
        <taxon>Aspergillaceae</taxon>
        <taxon>Aspergillus</taxon>
        <taxon>Aspergillus subgen. Circumdati</taxon>
    </lineage>
</organism>
<dbReference type="EMBL" id="CH476599">
    <property type="protein sequence ID" value="EAU35191.1"/>
    <property type="molecule type" value="Genomic_DNA"/>
</dbReference>
<gene>
    <name evidence="10" type="ORF">ATEG_04744</name>
</gene>
<comment type="subcellular location">
    <subcellularLocation>
        <location evidence="1">Membrane</location>
        <topology evidence="1">Multi-pass membrane protein</topology>
    </subcellularLocation>
</comment>
<reference evidence="11" key="1">
    <citation type="submission" date="2005-09" db="EMBL/GenBank/DDBJ databases">
        <title>Annotation of the Aspergillus terreus NIH2624 genome.</title>
        <authorList>
            <person name="Birren B.W."/>
            <person name="Lander E.S."/>
            <person name="Galagan J.E."/>
            <person name="Nusbaum C."/>
            <person name="Devon K."/>
            <person name="Henn M."/>
            <person name="Ma L.-J."/>
            <person name="Jaffe D.B."/>
            <person name="Butler J."/>
            <person name="Alvarez P."/>
            <person name="Gnerre S."/>
            <person name="Grabherr M."/>
            <person name="Kleber M."/>
            <person name="Mauceli E.W."/>
            <person name="Brockman W."/>
            <person name="Rounsley S."/>
            <person name="Young S.K."/>
            <person name="LaButti K."/>
            <person name="Pushparaj V."/>
            <person name="DeCaprio D."/>
            <person name="Crawford M."/>
            <person name="Koehrsen M."/>
            <person name="Engels R."/>
            <person name="Montgomery P."/>
            <person name="Pearson M."/>
            <person name="Howarth C."/>
            <person name="Larson L."/>
            <person name="Luoma S."/>
            <person name="White J."/>
            <person name="Alvarado L."/>
            <person name="Kodira C.D."/>
            <person name="Zeng Q."/>
            <person name="Oleary S."/>
            <person name="Yandava C."/>
            <person name="Denning D.W."/>
            <person name="Nierman W.C."/>
            <person name="Milne T."/>
            <person name="Madden K."/>
        </authorList>
    </citation>
    <scope>NUCLEOTIDE SEQUENCE [LARGE SCALE GENOMIC DNA]</scope>
    <source>
        <strain evidence="11">NIH 2624 / FGSC A1156</strain>
    </source>
</reference>
<evidence type="ECO:0000256" key="5">
    <source>
        <dbReference type="ARBA" id="ARBA00022989"/>
    </source>
</evidence>
<dbReference type="GO" id="GO:0016020">
    <property type="term" value="C:membrane"/>
    <property type="evidence" value="ECO:0007669"/>
    <property type="project" value="UniProtKB-SubCell"/>
</dbReference>
<dbReference type="InterPro" id="IPR050360">
    <property type="entry name" value="MFS_Sugar_Transporters"/>
</dbReference>